<keyword evidence="4 5" id="KW-0732">Signal</keyword>
<dbReference type="AlphaFoldDB" id="A0A7Y3WSU8"/>
<accession>A0A7Y3WSU8</accession>
<dbReference type="SUPFAM" id="SSF53850">
    <property type="entry name" value="Periplasmic binding protein-like II"/>
    <property type="match status" value="1"/>
</dbReference>
<dbReference type="PROSITE" id="PS51257">
    <property type="entry name" value="PROKAR_LIPOPROTEIN"/>
    <property type="match status" value="1"/>
</dbReference>
<dbReference type="PANTHER" id="PTHR43649:SF31">
    <property type="entry name" value="SN-GLYCEROL-3-PHOSPHATE-BINDING PERIPLASMIC PROTEIN UGPB"/>
    <property type="match status" value="1"/>
</dbReference>
<dbReference type="RefSeq" id="WP_171297026.1">
    <property type="nucleotide sequence ID" value="NZ_CP087098.1"/>
</dbReference>
<dbReference type="Proteomes" id="UP000531659">
    <property type="component" value="Unassembled WGS sequence"/>
</dbReference>
<gene>
    <name evidence="6" type="ORF">HLQ16_10355</name>
</gene>
<dbReference type="EMBL" id="JABEYB010000007">
    <property type="protein sequence ID" value="NNU76333.1"/>
    <property type="molecule type" value="Genomic_DNA"/>
</dbReference>
<evidence type="ECO:0000256" key="4">
    <source>
        <dbReference type="ARBA" id="ARBA00022729"/>
    </source>
</evidence>
<reference evidence="6 7" key="1">
    <citation type="submission" date="2020-05" db="EMBL/GenBank/DDBJ databases">
        <title>Complete genome of Clostridium estertheticum subspecies estertheticum, isolated from Vacuum packed lamb meat from New Zealand imported to Switzerland.</title>
        <authorList>
            <person name="Wambui J."/>
            <person name="Stevens M.J.A."/>
            <person name="Stephan R."/>
        </authorList>
    </citation>
    <scope>NUCLEOTIDE SEQUENCE [LARGE SCALE GENOMIC DNA]</scope>
    <source>
        <strain evidence="6 7">CEST001</strain>
    </source>
</reference>
<comment type="caution">
    <text evidence="6">The sequence shown here is derived from an EMBL/GenBank/DDBJ whole genome shotgun (WGS) entry which is preliminary data.</text>
</comment>
<evidence type="ECO:0000256" key="1">
    <source>
        <dbReference type="ARBA" id="ARBA00004196"/>
    </source>
</evidence>
<dbReference type="InterPro" id="IPR050490">
    <property type="entry name" value="Bact_solute-bd_prot1"/>
</dbReference>
<dbReference type="Pfam" id="PF01547">
    <property type="entry name" value="SBP_bac_1"/>
    <property type="match status" value="1"/>
</dbReference>
<feature type="chain" id="PRO_5039672716" evidence="5">
    <location>
        <begin position="21"/>
        <end position="427"/>
    </location>
</feature>
<proteinExistence type="inferred from homology"/>
<evidence type="ECO:0000313" key="6">
    <source>
        <dbReference type="EMBL" id="NNU76333.1"/>
    </source>
</evidence>
<comment type="subcellular location">
    <subcellularLocation>
        <location evidence="1">Cell envelope</location>
    </subcellularLocation>
</comment>
<feature type="signal peptide" evidence="5">
    <location>
        <begin position="1"/>
        <end position="20"/>
    </location>
</feature>
<dbReference type="Gene3D" id="3.40.190.10">
    <property type="entry name" value="Periplasmic binding protein-like II"/>
    <property type="match status" value="1"/>
</dbReference>
<dbReference type="CDD" id="cd13585">
    <property type="entry name" value="PBP2_TMBP_like"/>
    <property type="match status" value="1"/>
</dbReference>
<dbReference type="InterPro" id="IPR006059">
    <property type="entry name" value="SBP"/>
</dbReference>
<evidence type="ECO:0000256" key="3">
    <source>
        <dbReference type="ARBA" id="ARBA00022448"/>
    </source>
</evidence>
<keyword evidence="3" id="KW-0813">Transport</keyword>
<protein>
    <submittedName>
        <fullName evidence="6">Sugar ABC transporter substrate-binding protein</fullName>
    </submittedName>
</protein>
<dbReference type="GO" id="GO:0030313">
    <property type="term" value="C:cell envelope"/>
    <property type="evidence" value="ECO:0007669"/>
    <property type="project" value="UniProtKB-SubCell"/>
</dbReference>
<comment type="similarity">
    <text evidence="2">Belongs to the bacterial solute-binding protein 1 family.</text>
</comment>
<organism evidence="6 7">
    <name type="scientific">Clostridium estertheticum</name>
    <dbReference type="NCBI Taxonomy" id="238834"/>
    <lineage>
        <taxon>Bacteria</taxon>
        <taxon>Bacillati</taxon>
        <taxon>Bacillota</taxon>
        <taxon>Clostridia</taxon>
        <taxon>Eubacteriales</taxon>
        <taxon>Clostridiaceae</taxon>
        <taxon>Clostridium</taxon>
    </lineage>
</organism>
<dbReference type="PANTHER" id="PTHR43649">
    <property type="entry name" value="ARABINOSE-BINDING PROTEIN-RELATED"/>
    <property type="match status" value="1"/>
</dbReference>
<evidence type="ECO:0000256" key="5">
    <source>
        <dbReference type="SAM" id="SignalP"/>
    </source>
</evidence>
<evidence type="ECO:0000256" key="2">
    <source>
        <dbReference type="ARBA" id="ARBA00008520"/>
    </source>
</evidence>
<sequence>MKRKALALTLGLLLTLATFTGCGTQTKKATVGTDTTKSKAVTITYAIWDSNQEKGLRTMADEFEKENSNIKIKIQVTGWADYWTALEAGATGGSLPDTFWMHSNEIYKYASNDQLMNLNDRIKASKKIEMDKFPGGLKSIYNYKSNQYAIPKDYDTIALWYNKTMFDKAGIAYPNDKWTWTDLQKAAKKLTKADGSQYGILTPLHNQEGYYNFVYQNGGTIITKDKKSGYDDPKTVEAMKYYVNFVKEGLSPKEFGDAERATDMQSGKCAMGFFGSWNLSGFSSNDYMKKNFNVAVLPSSNNGGRATIFNGLGNAIAKGTKHPDESFKWIEYLSSKEGQARQAQLGVAISAYDGTADAWVASNKTFNVKVFIDMVKYAQIRPYSNTTGVWEDKAYEVLKGAFTGEKTVEQACTDAAAVMNKSLVQEK</sequence>
<evidence type="ECO:0000313" key="7">
    <source>
        <dbReference type="Proteomes" id="UP000531659"/>
    </source>
</evidence>
<name>A0A7Y3WSU8_9CLOT</name>